<keyword evidence="2" id="KW-1185">Reference proteome</keyword>
<name>A0ABS3QKA6_9BACT</name>
<accession>A0ABS3QKA6</accession>
<reference evidence="1 2" key="1">
    <citation type="submission" date="2021-03" db="EMBL/GenBank/DDBJ databases">
        <authorList>
            <person name="Kim M.K."/>
        </authorList>
    </citation>
    <scope>NUCLEOTIDE SEQUENCE [LARGE SCALE GENOMIC DNA]</scope>
    <source>
        <strain evidence="1 2">BT442</strain>
    </source>
</reference>
<dbReference type="Proteomes" id="UP000664369">
    <property type="component" value="Unassembled WGS sequence"/>
</dbReference>
<comment type="caution">
    <text evidence="1">The sequence shown here is derived from an EMBL/GenBank/DDBJ whole genome shotgun (WGS) entry which is preliminary data.</text>
</comment>
<organism evidence="1 2">
    <name type="scientific">Hymenobacter negativus</name>
    <dbReference type="NCBI Taxonomy" id="2795026"/>
    <lineage>
        <taxon>Bacteria</taxon>
        <taxon>Pseudomonadati</taxon>
        <taxon>Bacteroidota</taxon>
        <taxon>Cytophagia</taxon>
        <taxon>Cytophagales</taxon>
        <taxon>Hymenobacteraceae</taxon>
        <taxon>Hymenobacter</taxon>
    </lineage>
</organism>
<evidence type="ECO:0000313" key="2">
    <source>
        <dbReference type="Proteomes" id="UP000664369"/>
    </source>
</evidence>
<dbReference type="EMBL" id="JAGETZ010000012">
    <property type="protein sequence ID" value="MBO2011682.1"/>
    <property type="molecule type" value="Genomic_DNA"/>
</dbReference>
<proteinExistence type="predicted"/>
<gene>
    <name evidence="1" type="ORF">J4E00_21635</name>
</gene>
<protein>
    <submittedName>
        <fullName evidence="1">Uncharacterized protein</fullName>
    </submittedName>
</protein>
<evidence type="ECO:0000313" key="1">
    <source>
        <dbReference type="EMBL" id="MBO2011682.1"/>
    </source>
</evidence>
<dbReference type="RefSeq" id="WP_208177374.1">
    <property type="nucleotide sequence ID" value="NZ_JAGETZ010000012.1"/>
</dbReference>
<sequence>MFTLLLQGPTLPEMVRRLHLQAHRRNPKPLPAPCGSIAQYSLAFIDQKLALEAQMVALARF</sequence>